<keyword evidence="12" id="KW-0375">Hydrogen ion transport</keyword>
<dbReference type="OrthoDB" id="9804110at2"/>
<dbReference type="InterPro" id="IPR036771">
    <property type="entry name" value="ATPsynth_dsu/esu_N"/>
</dbReference>
<evidence type="ECO:0000259" key="15">
    <source>
        <dbReference type="Pfam" id="PF02823"/>
    </source>
</evidence>
<dbReference type="GO" id="GO:0046933">
    <property type="term" value="F:proton-transporting ATP synthase activity, rotational mechanism"/>
    <property type="evidence" value="ECO:0007669"/>
    <property type="project" value="UniProtKB-UniRule"/>
</dbReference>
<evidence type="ECO:0000259" key="14">
    <source>
        <dbReference type="Pfam" id="PF00401"/>
    </source>
</evidence>
<dbReference type="Pfam" id="PF02823">
    <property type="entry name" value="ATP-synt_DE_N"/>
    <property type="match status" value="1"/>
</dbReference>
<dbReference type="GO" id="GO:0045259">
    <property type="term" value="C:proton-transporting ATP synthase complex"/>
    <property type="evidence" value="ECO:0007669"/>
    <property type="project" value="UniProtKB-KW"/>
</dbReference>
<feature type="domain" description="ATP synthase F1 complex delta/epsilon subunit N-terminal" evidence="15">
    <location>
        <begin position="7"/>
        <end position="90"/>
    </location>
</feature>
<evidence type="ECO:0000313" key="17">
    <source>
        <dbReference type="Proteomes" id="UP000198556"/>
    </source>
</evidence>
<evidence type="ECO:0000256" key="13">
    <source>
        <dbReference type="RuleBase" id="RU003656"/>
    </source>
</evidence>
<dbReference type="InterPro" id="IPR020547">
    <property type="entry name" value="ATP_synth_F1_esu_C"/>
</dbReference>
<dbReference type="Proteomes" id="UP000198556">
    <property type="component" value="Unassembled WGS sequence"/>
</dbReference>
<dbReference type="GO" id="GO:0005886">
    <property type="term" value="C:plasma membrane"/>
    <property type="evidence" value="ECO:0007669"/>
    <property type="project" value="UniProtKB-SubCell"/>
</dbReference>
<keyword evidence="9 12" id="KW-0066">ATP synthesis</keyword>
<dbReference type="InterPro" id="IPR036794">
    <property type="entry name" value="ATP_F1_dsu/esu_C_sf"/>
</dbReference>
<dbReference type="HAMAP" id="MF_00530">
    <property type="entry name" value="ATP_synth_epsil_bac"/>
    <property type="match status" value="1"/>
</dbReference>
<dbReference type="EMBL" id="FOGF01000014">
    <property type="protein sequence ID" value="SEQ99111.1"/>
    <property type="molecule type" value="Genomic_DNA"/>
</dbReference>
<proteinExistence type="inferred from homology"/>
<organism evidence="16 17">
    <name type="scientific">Granulicatella balaenopterae</name>
    <dbReference type="NCBI Taxonomy" id="137733"/>
    <lineage>
        <taxon>Bacteria</taxon>
        <taxon>Bacillati</taxon>
        <taxon>Bacillota</taxon>
        <taxon>Bacilli</taxon>
        <taxon>Lactobacillales</taxon>
        <taxon>Carnobacteriaceae</taxon>
        <taxon>Granulicatella</taxon>
    </lineage>
</organism>
<name>A0A1H9KIY1_9LACT</name>
<evidence type="ECO:0000256" key="11">
    <source>
        <dbReference type="ARBA" id="ARBA00031795"/>
    </source>
</evidence>
<dbReference type="Gene3D" id="2.60.15.10">
    <property type="entry name" value="F0F1 ATP synthase delta/epsilon subunit, N-terminal"/>
    <property type="match status" value="1"/>
</dbReference>
<dbReference type="Pfam" id="PF00401">
    <property type="entry name" value="ATP-synt_DE"/>
    <property type="match status" value="1"/>
</dbReference>
<sequence>MVNKKELTVIVTTPEGKVYNHTSCALTAQAVDGGLTILPNHAPIMVPLKISALKSKRVDDQSDDPFDYIAIGGGIMEVRDNIITILANVAELADDIDVTRAERAKDNAESVLKNKQASKKDIDRARISLNKAINRISCSRHRH</sequence>
<evidence type="ECO:0000256" key="2">
    <source>
        <dbReference type="ARBA" id="ARBA00004202"/>
    </source>
</evidence>
<dbReference type="Gene3D" id="1.20.5.440">
    <property type="entry name" value="ATP synthase delta/epsilon subunit, C-terminal domain"/>
    <property type="match status" value="1"/>
</dbReference>
<dbReference type="NCBIfam" id="TIGR01216">
    <property type="entry name" value="ATP_synt_epsi"/>
    <property type="match status" value="1"/>
</dbReference>
<protein>
    <recommendedName>
        <fullName evidence="4 12">ATP synthase epsilon chain</fullName>
    </recommendedName>
    <alternativeName>
        <fullName evidence="11 12">ATP synthase F1 sector epsilon subunit</fullName>
    </alternativeName>
    <alternativeName>
        <fullName evidence="10 12">F-ATPase epsilon subunit</fullName>
    </alternativeName>
</protein>
<dbReference type="InterPro" id="IPR001469">
    <property type="entry name" value="ATP_synth_F1_dsu/esu"/>
</dbReference>
<comment type="similarity">
    <text evidence="3 12 13">Belongs to the ATPase epsilon chain family.</text>
</comment>
<dbReference type="NCBIfam" id="NF001846">
    <property type="entry name" value="PRK00571.1-3"/>
    <property type="match status" value="1"/>
</dbReference>
<evidence type="ECO:0000256" key="1">
    <source>
        <dbReference type="ARBA" id="ARBA00003543"/>
    </source>
</evidence>
<evidence type="ECO:0000256" key="10">
    <source>
        <dbReference type="ARBA" id="ARBA00030215"/>
    </source>
</evidence>
<evidence type="ECO:0000256" key="7">
    <source>
        <dbReference type="ARBA" id="ARBA00023136"/>
    </source>
</evidence>
<dbReference type="SUPFAM" id="SSF51344">
    <property type="entry name" value="Epsilon subunit of F1F0-ATP synthase N-terminal domain"/>
    <property type="match status" value="1"/>
</dbReference>
<keyword evidence="6 12" id="KW-0406">Ion transport</keyword>
<dbReference type="STRING" id="137733.SAMN05421767_11413"/>
<keyword evidence="17" id="KW-1185">Reference proteome</keyword>
<keyword evidence="8 12" id="KW-0139">CF(1)</keyword>
<comment type="subcellular location">
    <subcellularLocation>
        <location evidence="2 12">Cell membrane</location>
        <topology evidence="2 12">Peripheral membrane protein</topology>
    </subcellularLocation>
</comment>
<dbReference type="InterPro" id="IPR020546">
    <property type="entry name" value="ATP_synth_F1_dsu/esu_N"/>
</dbReference>
<keyword evidence="5 12" id="KW-0813">Transport</keyword>
<reference evidence="16 17" key="1">
    <citation type="submission" date="2016-10" db="EMBL/GenBank/DDBJ databases">
        <authorList>
            <person name="de Groot N.N."/>
        </authorList>
    </citation>
    <scope>NUCLEOTIDE SEQUENCE [LARGE SCALE GENOMIC DNA]</scope>
    <source>
        <strain evidence="16 17">DSM 15827</strain>
    </source>
</reference>
<evidence type="ECO:0000313" key="16">
    <source>
        <dbReference type="EMBL" id="SEQ99111.1"/>
    </source>
</evidence>
<evidence type="ECO:0000256" key="4">
    <source>
        <dbReference type="ARBA" id="ARBA00014480"/>
    </source>
</evidence>
<dbReference type="RefSeq" id="WP_089746502.1">
    <property type="nucleotide sequence ID" value="NZ_FOGF01000014.1"/>
</dbReference>
<evidence type="ECO:0000256" key="12">
    <source>
        <dbReference type="HAMAP-Rule" id="MF_00530"/>
    </source>
</evidence>
<keyword evidence="7 12" id="KW-0472">Membrane</keyword>
<evidence type="ECO:0000256" key="9">
    <source>
        <dbReference type="ARBA" id="ARBA00023310"/>
    </source>
</evidence>
<dbReference type="PANTHER" id="PTHR13822">
    <property type="entry name" value="ATP SYNTHASE DELTA/EPSILON CHAIN"/>
    <property type="match status" value="1"/>
</dbReference>
<keyword evidence="12" id="KW-1003">Cell membrane</keyword>
<comment type="function">
    <text evidence="1 12">Produces ATP from ADP in the presence of a proton gradient across the membrane.</text>
</comment>
<dbReference type="PANTHER" id="PTHR13822:SF10">
    <property type="entry name" value="ATP SYNTHASE EPSILON CHAIN, CHLOROPLASTIC"/>
    <property type="match status" value="1"/>
</dbReference>
<evidence type="ECO:0000256" key="5">
    <source>
        <dbReference type="ARBA" id="ARBA00022448"/>
    </source>
</evidence>
<comment type="subunit">
    <text evidence="12 13">F-type ATPases have 2 components, CF(1) - the catalytic core - and CF(0) - the membrane proton channel. CF(1) has five subunits: alpha(3), beta(3), gamma(1), delta(1), epsilon(1). CF(0) has three main subunits: a, b and c.</text>
</comment>
<dbReference type="SUPFAM" id="SSF46604">
    <property type="entry name" value="Epsilon subunit of F1F0-ATP synthase C-terminal domain"/>
    <property type="match status" value="1"/>
</dbReference>
<evidence type="ECO:0000256" key="6">
    <source>
        <dbReference type="ARBA" id="ARBA00023065"/>
    </source>
</evidence>
<feature type="domain" description="ATP synthase epsilon subunit C-terminal" evidence="14">
    <location>
        <begin position="94"/>
        <end position="137"/>
    </location>
</feature>
<accession>A0A1H9KIY1</accession>
<evidence type="ECO:0000256" key="3">
    <source>
        <dbReference type="ARBA" id="ARBA00005712"/>
    </source>
</evidence>
<dbReference type="CDD" id="cd12152">
    <property type="entry name" value="F1-ATPase_delta"/>
    <property type="match status" value="1"/>
</dbReference>
<gene>
    <name evidence="12" type="primary">atpC</name>
    <name evidence="16" type="ORF">SAMN05421767_11413</name>
</gene>
<evidence type="ECO:0000256" key="8">
    <source>
        <dbReference type="ARBA" id="ARBA00023196"/>
    </source>
</evidence>
<dbReference type="GO" id="GO:0005524">
    <property type="term" value="F:ATP binding"/>
    <property type="evidence" value="ECO:0007669"/>
    <property type="project" value="UniProtKB-UniRule"/>
</dbReference>
<dbReference type="AlphaFoldDB" id="A0A1H9KIY1"/>